<gene>
    <name evidence="3" type="ORF">CALMAC_LOCUS291</name>
</gene>
<reference evidence="3 4" key="1">
    <citation type="submission" date="2019-01" db="EMBL/GenBank/DDBJ databases">
        <authorList>
            <person name="Sayadi A."/>
        </authorList>
    </citation>
    <scope>NUCLEOTIDE SEQUENCE [LARGE SCALE GENOMIC DNA]</scope>
</reference>
<name>A0A653BE95_CALMS</name>
<organism evidence="3 4">
    <name type="scientific">Callosobruchus maculatus</name>
    <name type="common">Southern cowpea weevil</name>
    <name type="synonym">Pulse bruchid</name>
    <dbReference type="NCBI Taxonomy" id="64391"/>
    <lineage>
        <taxon>Eukaryota</taxon>
        <taxon>Metazoa</taxon>
        <taxon>Ecdysozoa</taxon>
        <taxon>Arthropoda</taxon>
        <taxon>Hexapoda</taxon>
        <taxon>Insecta</taxon>
        <taxon>Pterygota</taxon>
        <taxon>Neoptera</taxon>
        <taxon>Endopterygota</taxon>
        <taxon>Coleoptera</taxon>
        <taxon>Polyphaga</taxon>
        <taxon>Cucujiformia</taxon>
        <taxon>Chrysomeloidea</taxon>
        <taxon>Chrysomelidae</taxon>
        <taxon>Bruchinae</taxon>
        <taxon>Bruchini</taxon>
        <taxon>Callosobruchus</taxon>
    </lineage>
</organism>
<evidence type="ECO:0000313" key="4">
    <source>
        <dbReference type="Proteomes" id="UP000410492"/>
    </source>
</evidence>
<evidence type="ECO:0000259" key="2">
    <source>
        <dbReference type="Pfam" id="PF07713"/>
    </source>
</evidence>
<evidence type="ECO:0000313" key="3">
    <source>
        <dbReference type="EMBL" id="VEN33912.1"/>
    </source>
</evidence>
<accession>A0A653BE95</accession>
<dbReference type="GO" id="GO:0005634">
    <property type="term" value="C:nucleus"/>
    <property type="evidence" value="ECO:0007669"/>
    <property type="project" value="TreeGrafter"/>
</dbReference>
<dbReference type="AlphaFoldDB" id="A0A653BE95"/>
<protein>
    <recommendedName>
        <fullName evidence="2">G patch domain-containing protein</fullName>
    </recommendedName>
</protein>
<dbReference type="PANTHER" id="PTHR13384:SF19">
    <property type="entry name" value="G PATCH DOMAIN-CONTAINING PROTEIN 1"/>
    <property type="match status" value="1"/>
</dbReference>
<dbReference type="EMBL" id="CAACVG010000308">
    <property type="protein sequence ID" value="VEN33912.1"/>
    <property type="molecule type" value="Genomic_DNA"/>
</dbReference>
<proteinExistence type="predicted"/>
<feature type="region of interest" description="Disordered" evidence="1">
    <location>
        <begin position="707"/>
        <end position="748"/>
    </location>
</feature>
<dbReference type="GO" id="GO:0003723">
    <property type="term" value="F:RNA binding"/>
    <property type="evidence" value="ECO:0007669"/>
    <property type="project" value="TreeGrafter"/>
</dbReference>
<dbReference type="InterPro" id="IPR011666">
    <property type="entry name" value="DUF1604"/>
</dbReference>
<feature type="domain" description="G patch" evidence="2">
    <location>
        <begin position="35"/>
        <end position="117"/>
    </location>
</feature>
<feature type="compositionally biased region" description="Basic residues" evidence="1">
    <location>
        <begin position="725"/>
        <end position="748"/>
    </location>
</feature>
<dbReference type="OrthoDB" id="20507at2759"/>
<evidence type="ECO:0000256" key="1">
    <source>
        <dbReference type="SAM" id="MobiDB-lite"/>
    </source>
</evidence>
<dbReference type="GO" id="GO:0006397">
    <property type="term" value="P:mRNA processing"/>
    <property type="evidence" value="ECO:0007669"/>
    <property type="project" value="InterPro"/>
</dbReference>
<keyword evidence="4" id="KW-1185">Reference proteome</keyword>
<sequence>MSGSDSDDSEQAFCFFGTPLDPLDKDEIPRKRPISVEEQIATDSHGRRRFHGAFTGGFSAGFFNTVGSLEGWTPNDFKSSRTEKAQIMVQKPEDFMDDEDVGEFGIAPKTIKATRDYSTAKKRKRMLANGPIPGEPVLNTFISSGNETIGYLLLKNIGIQDKIAKKNWELGVGTSKVYGCEMPSTCEISGDVEKKLYNMPTIYVECLAKPKNNTFGIGYKGLDRTCHNAHSSTNLIVKEGNNKNIHVVGQAFGVGAFEEDDDDIYSKEDLSNYDFELTQEKTKAANSASFNRDVIFSIFRKNNLPLLYKKQFPVIVIPPGFSGKHKKRISRFEPVKENTDFKSKPKNNASVRAKYLSDGDEKASNSTLAVTEIKVNNNVSIKEEKDKIHSLLTLDRFVSASHKEEMNNILEPVHKTITCYGSQQMQDAVKMKMFGPLTRTTSDWHPHPLLCERFNVPEPLMDKPQTNQKKRRKNLIFEQQICVEESSILKSGLAEESIKSKCESDKDLSDSIILHKTNIDPDKDMNRKRYESDIENKILPQSETVKGTDFQSQTINDTVCQSEEVEANDSEIQLSKTEVESKDITEKINIAEKVDLFKAVFLSSDDSEEEIEQEDSSKDKKELFKMIVSEPLIPIVKNTKQGILSNLSFNKPPEECSNVERAKEEGLVKNQLNTISSTPLYGPCLPAQKCTGNKESISKINKANIQKISSDSSDEWVEKDDTTHKKNKKNKKKKVKERKHRKHKKHSH</sequence>
<dbReference type="PANTHER" id="PTHR13384">
    <property type="entry name" value="G PATCH DOMAIN-CONTAINING PROTEIN 1"/>
    <property type="match status" value="1"/>
</dbReference>
<dbReference type="Proteomes" id="UP000410492">
    <property type="component" value="Unassembled WGS sequence"/>
</dbReference>
<dbReference type="Pfam" id="PF07713">
    <property type="entry name" value="DUF1604"/>
    <property type="match status" value="1"/>
</dbReference>